<dbReference type="InterPro" id="IPR015500">
    <property type="entry name" value="Peptidase_S8_subtilisin-rel"/>
</dbReference>
<keyword evidence="9" id="KW-1185">Reference proteome</keyword>
<proteinExistence type="inferred from homology"/>
<evidence type="ECO:0000313" key="9">
    <source>
        <dbReference type="Proteomes" id="UP000635245"/>
    </source>
</evidence>
<dbReference type="PANTHER" id="PTHR43806:SF11">
    <property type="entry name" value="CEREVISIN-RELATED"/>
    <property type="match status" value="1"/>
</dbReference>
<dbReference type="PROSITE" id="PS00136">
    <property type="entry name" value="SUBTILASE_ASP"/>
    <property type="match status" value="1"/>
</dbReference>
<dbReference type="InterPro" id="IPR022398">
    <property type="entry name" value="Peptidase_S8_His-AS"/>
</dbReference>
<dbReference type="RefSeq" id="WP_200318607.1">
    <property type="nucleotide sequence ID" value="NZ_JAENJH010000003.1"/>
</dbReference>
<dbReference type="SUPFAM" id="SSF52743">
    <property type="entry name" value="Subtilisin-like"/>
    <property type="match status" value="1"/>
</dbReference>
<dbReference type="PROSITE" id="PS51892">
    <property type="entry name" value="SUBTILASE"/>
    <property type="match status" value="1"/>
</dbReference>
<feature type="active site" description="Charge relay system" evidence="5">
    <location>
        <position position="175"/>
    </location>
</feature>
<feature type="signal peptide" evidence="6">
    <location>
        <begin position="1"/>
        <end position="28"/>
    </location>
</feature>
<evidence type="ECO:0000259" key="7">
    <source>
        <dbReference type="Pfam" id="PF00082"/>
    </source>
</evidence>
<sequence length="576" mass="59917">MRRPRLLAAAFAVPLIGGLVGVAAPATAQPRLSGPSTEFTVLAEPGSGLADAAQAVRDAGGTVVRTNDAVGLLTATAPANGFTELVSADAAVLGAAEARPIGEAPEQRSAAAREDLVEKENRYVPGAPSGVKRPGSEPVGMDPLDDQLWGLKSTRSDMARTVQPGDERVKVGVIDTGVDGSHPDIAPNFDHATSRNFVRDIPTDPAGNEVDGPCEFRGCVDPVDHDDNGHGTHVAGTIAAAANGTGISGVAPNVSLVNLRAGHDAGYFFLQSVVDAITYAGDAGIDVVNMSFYVDPWLYNCADNAADSPEQRAAQQLTIEAVSRALNYAHRKGVTQVAALGNQHTDLGAPQPDASSPNYPADNAHERDIDNESCLSMPTEGPHTISVSAFGPSQAKADYSNYGEEQISVSAPGGYFRDYFGSDWYQANENLILSAYPRNVAVAEGNVDAEGNITPQGEELGVQQATAADGTVGYYQFLQGTSMAALHAAGVAALIVSEYGTPRLGGFGMNPKRVERVLLGSAAPIPCPVPNTVDYLDEGRDESFTATCTGTPEFNGFYGHGAVDAYSAVKGGARHL</sequence>
<evidence type="ECO:0000256" key="3">
    <source>
        <dbReference type="ARBA" id="ARBA00022801"/>
    </source>
</evidence>
<accession>A0A934QRX7</accession>
<dbReference type="Gene3D" id="3.40.50.200">
    <property type="entry name" value="Peptidase S8/S53 domain"/>
    <property type="match status" value="1"/>
</dbReference>
<keyword evidence="2 5" id="KW-0645">Protease</keyword>
<dbReference type="InterPro" id="IPR000209">
    <property type="entry name" value="Peptidase_S8/S53_dom"/>
</dbReference>
<feature type="chain" id="PRO_5037692488" evidence="6">
    <location>
        <begin position="29"/>
        <end position="576"/>
    </location>
</feature>
<keyword evidence="4 5" id="KW-0720">Serine protease</keyword>
<dbReference type="PANTHER" id="PTHR43806">
    <property type="entry name" value="PEPTIDASE S8"/>
    <property type="match status" value="1"/>
</dbReference>
<dbReference type="GO" id="GO:0004252">
    <property type="term" value="F:serine-type endopeptidase activity"/>
    <property type="evidence" value="ECO:0007669"/>
    <property type="project" value="UniProtKB-UniRule"/>
</dbReference>
<keyword evidence="3 5" id="KW-0378">Hydrolase</keyword>
<feature type="domain" description="Peptidase S8/S53" evidence="7">
    <location>
        <begin position="168"/>
        <end position="561"/>
    </location>
</feature>
<protein>
    <submittedName>
        <fullName evidence="8">S8 family serine peptidase</fullName>
    </submittedName>
</protein>
<comment type="caution">
    <text evidence="8">The sequence shown here is derived from an EMBL/GenBank/DDBJ whole genome shotgun (WGS) entry which is preliminary data.</text>
</comment>
<dbReference type="Proteomes" id="UP000635245">
    <property type="component" value="Unassembled WGS sequence"/>
</dbReference>
<evidence type="ECO:0000313" key="8">
    <source>
        <dbReference type="EMBL" id="MBK1785571.1"/>
    </source>
</evidence>
<dbReference type="InterPro" id="IPR036852">
    <property type="entry name" value="Peptidase_S8/S53_dom_sf"/>
</dbReference>
<dbReference type="AlphaFoldDB" id="A0A934QRX7"/>
<evidence type="ECO:0000256" key="4">
    <source>
        <dbReference type="ARBA" id="ARBA00022825"/>
    </source>
</evidence>
<dbReference type="GO" id="GO:0006508">
    <property type="term" value="P:proteolysis"/>
    <property type="evidence" value="ECO:0007669"/>
    <property type="project" value="UniProtKB-KW"/>
</dbReference>
<keyword evidence="6" id="KW-0732">Signal</keyword>
<reference evidence="8" key="1">
    <citation type="submission" date="2020-12" db="EMBL/GenBank/DDBJ databases">
        <title>Prauserella sp. ASG 168, a novel actinomycete isolated from cave rock.</title>
        <authorList>
            <person name="Suriyachadkun C."/>
        </authorList>
    </citation>
    <scope>NUCLEOTIDE SEQUENCE</scope>
    <source>
        <strain evidence="8">ASG 168</strain>
    </source>
</reference>
<dbReference type="InterPro" id="IPR023827">
    <property type="entry name" value="Peptidase_S8_Asp-AS"/>
</dbReference>
<evidence type="ECO:0000256" key="5">
    <source>
        <dbReference type="PROSITE-ProRule" id="PRU01240"/>
    </source>
</evidence>
<dbReference type="InterPro" id="IPR050131">
    <property type="entry name" value="Peptidase_S8_subtilisin-like"/>
</dbReference>
<gene>
    <name evidence="8" type="ORF">JHE00_14665</name>
</gene>
<evidence type="ECO:0000256" key="6">
    <source>
        <dbReference type="SAM" id="SignalP"/>
    </source>
</evidence>
<evidence type="ECO:0000256" key="2">
    <source>
        <dbReference type="ARBA" id="ARBA00022670"/>
    </source>
</evidence>
<comment type="similarity">
    <text evidence="1 5">Belongs to the peptidase S8 family.</text>
</comment>
<dbReference type="Pfam" id="PF00082">
    <property type="entry name" value="Peptidase_S8"/>
    <property type="match status" value="1"/>
</dbReference>
<dbReference type="PRINTS" id="PR00723">
    <property type="entry name" value="SUBTILISIN"/>
</dbReference>
<dbReference type="EMBL" id="JAENJH010000003">
    <property type="protein sequence ID" value="MBK1785571.1"/>
    <property type="molecule type" value="Genomic_DNA"/>
</dbReference>
<organism evidence="8 9">
    <name type="scientific">Prauserella cavernicola</name>
    <dbReference type="NCBI Taxonomy" id="2800127"/>
    <lineage>
        <taxon>Bacteria</taxon>
        <taxon>Bacillati</taxon>
        <taxon>Actinomycetota</taxon>
        <taxon>Actinomycetes</taxon>
        <taxon>Pseudonocardiales</taxon>
        <taxon>Pseudonocardiaceae</taxon>
        <taxon>Prauserella</taxon>
    </lineage>
</organism>
<dbReference type="PROSITE" id="PS00137">
    <property type="entry name" value="SUBTILASE_HIS"/>
    <property type="match status" value="1"/>
</dbReference>
<feature type="active site" description="Charge relay system" evidence="5">
    <location>
        <position position="482"/>
    </location>
</feature>
<feature type="active site" description="Charge relay system" evidence="5">
    <location>
        <position position="230"/>
    </location>
</feature>
<evidence type="ECO:0000256" key="1">
    <source>
        <dbReference type="ARBA" id="ARBA00011073"/>
    </source>
</evidence>
<name>A0A934QRX7_9PSEU</name>